<gene>
    <name evidence="5" type="ORF">N5I32_07300</name>
</gene>
<evidence type="ECO:0000256" key="1">
    <source>
        <dbReference type="ARBA" id="ARBA00007137"/>
    </source>
</evidence>
<sequence length="497" mass="53550">MRRSVHRQRAAAEGLAPAPPGPHSTASRPYDTMPAENVRRILDAALTLLETIGMRMETGTEADDLLRRAGCEVGGGVVKMPAPVVRAALDGCARSTRLWNRDGTRAIDIDKDHTWFMPGMTCIKVYDEETGEPRDSTRADLATVTRLAEGLDNIDAVCVACKDVPNSTLQGEIGEFLCMMENTTKPLEFLCEWTRSLEAAIAMASALRGGAGALRDKPYFLHIITPLPLFYAASHVEQLLLAVRAGVPVSVGTLAIGGASAPITTAGAVVQCLATDFAGMVLAQAVRPGAFCIGSTNPYFMEPATGGIGNLPQTMLGEQLICQVRRHLGLPSFTGLGGDARARRFGQDAVFEIATMMGQIYHTRPATCDYLGSLDQGITYSLHALLLCNEYAGMLRTLWAGTEVNDDTLALDLLAEIGLTGTVLGHEHTARHCRTNLWASRYFGGNEPLSTTDKPDETLYQRIDRDLKERLAMPGPAPLPADLLARLRAIHEDHATG</sequence>
<accession>A0ABT2NP16</accession>
<dbReference type="EMBL" id="JAOCQF010000001">
    <property type="protein sequence ID" value="MCT8329314.1"/>
    <property type="molecule type" value="Genomic_DNA"/>
</dbReference>
<dbReference type="Pfam" id="PF06253">
    <property type="entry name" value="MTTB"/>
    <property type="match status" value="1"/>
</dbReference>
<dbReference type="GO" id="GO:0008168">
    <property type="term" value="F:methyltransferase activity"/>
    <property type="evidence" value="ECO:0007669"/>
    <property type="project" value="UniProtKB-KW"/>
</dbReference>
<dbReference type="Gene3D" id="3.20.20.480">
    <property type="entry name" value="Trimethylamine methyltransferase-like"/>
    <property type="match status" value="1"/>
</dbReference>
<keyword evidence="3" id="KW-0808">Transferase</keyword>
<dbReference type="GO" id="GO:0032259">
    <property type="term" value="P:methylation"/>
    <property type="evidence" value="ECO:0007669"/>
    <property type="project" value="UniProtKB-KW"/>
</dbReference>
<organism evidence="5 6">
    <name type="scientific">Albidovulum sediminis</name>
    <dbReference type="NCBI Taxonomy" id="3066345"/>
    <lineage>
        <taxon>Bacteria</taxon>
        <taxon>Pseudomonadati</taxon>
        <taxon>Pseudomonadota</taxon>
        <taxon>Alphaproteobacteria</taxon>
        <taxon>Rhodobacterales</taxon>
        <taxon>Paracoccaceae</taxon>
        <taxon>Albidovulum</taxon>
    </lineage>
</organism>
<comment type="similarity">
    <text evidence="1">Belongs to the trimethylamine methyltransferase family.</text>
</comment>
<dbReference type="Proteomes" id="UP001205601">
    <property type="component" value="Unassembled WGS sequence"/>
</dbReference>
<comment type="caution">
    <text evidence="5">The sequence shown here is derived from an EMBL/GenBank/DDBJ whole genome shotgun (WGS) entry which is preliminary data.</text>
</comment>
<evidence type="ECO:0000256" key="2">
    <source>
        <dbReference type="ARBA" id="ARBA00022603"/>
    </source>
</evidence>
<protein>
    <submittedName>
        <fullName evidence="5">Trimethylamine methyltransferase family protein</fullName>
    </submittedName>
</protein>
<name>A0ABT2NP16_9RHOB</name>
<evidence type="ECO:0000256" key="3">
    <source>
        <dbReference type="ARBA" id="ARBA00022679"/>
    </source>
</evidence>
<keyword evidence="2 5" id="KW-0489">Methyltransferase</keyword>
<dbReference type="InterPro" id="IPR038601">
    <property type="entry name" value="MttB-like_sf"/>
</dbReference>
<feature type="region of interest" description="Disordered" evidence="4">
    <location>
        <begin position="1"/>
        <end position="31"/>
    </location>
</feature>
<evidence type="ECO:0000313" key="6">
    <source>
        <dbReference type="Proteomes" id="UP001205601"/>
    </source>
</evidence>
<evidence type="ECO:0000313" key="5">
    <source>
        <dbReference type="EMBL" id="MCT8329314.1"/>
    </source>
</evidence>
<evidence type="ECO:0000256" key="4">
    <source>
        <dbReference type="SAM" id="MobiDB-lite"/>
    </source>
</evidence>
<keyword evidence="6" id="KW-1185">Reference proteome</keyword>
<reference evidence="6" key="1">
    <citation type="submission" date="2023-07" db="EMBL/GenBank/DDBJ databases">
        <title>Defluviimonas sediminis sp. nov., isolated from mangrove sediment.</title>
        <authorList>
            <person name="Liu L."/>
            <person name="Li J."/>
            <person name="Huang Y."/>
            <person name="Pan J."/>
            <person name="Li M."/>
        </authorList>
    </citation>
    <scope>NUCLEOTIDE SEQUENCE [LARGE SCALE GENOMIC DNA]</scope>
    <source>
        <strain evidence="6">FT324</strain>
    </source>
</reference>
<dbReference type="InterPro" id="IPR010426">
    <property type="entry name" value="MTTB_MeTrfase"/>
</dbReference>
<proteinExistence type="inferred from homology"/>
<dbReference type="RefSeq" id="WP_261494736.1">
    <property type="nucleotide sequence ID" value="NZ_JAOCQF010000001.1"/>
</dbReference>